<organism evidence="2 3">
    <name type="scientific">Microbulbifer donghaiensis</name>
    <dbReference type="NCBI Taxonomy" id="494016"/>
    <lineage>
        <taxon>Bacteria</taxon>
        <taxon>Pseudomonadati</taxon>
        <taxon>Pseudomonadota</taxon>
        <taxon>Gammaproteobacteria</taxon>
        <taxon>Cellvibrionales</taxon>
        <taxon>Microbulbiferaceae</taxon>
        <taxon>Microbulbifer</taxon>
    </lineage>
</organism>
<dbReference type="RefSeq" id="WP_073271316.1">
    <property type="nucleotide sequence ID" value="NZ_FQVA01000001.1"/>
</dbReference>
<proteinExistence type="predicted"/>
<keyword evidence="3" id="KW-1185">Reference proteome</keyword>
<dbReference type="PANTHER" id="PTHR48079:SF6">
    <property type="entry name" value="NAD(P)-BINDING DOMAIN-CONTAINING PROTEIN-RELATED"/>
    <property type="match status" value="1"/>
</dbReference>
<dbReference type="PANTHER" id="PTHR48079">
    <property type="entry name" value="PROTEIN YEEZ"/>
    <property type="match status" value="1"/>
</dbReference>
<dbReference type="SUPFAM" id="SSF51735">
    <property type="entry name" value="NAD(P)-binding Rossmann-fold domains"/>
    <property type="match status" value="1"/>
</dbReference>
<protein>
    <submittedName>
        <fullName evidence="2">Nucleoside-diphosphate-sugar epimerase</fullName>
    </submittedName>
</protein>
<evidence type="ECO:0000313" key="3">
    <source>
        <dbReference type="Proteomes" id="UP000184170"/>
    </source>
</evidence>
<dbReference type="GO" id="GO:0004029">
    <property type="term" value="F:aldehyde dehydrogenase (NAD+) activity"/>
    <property type="evidence" value="ECO:0007669"/>
    <property type="project" value="TreeGrafter"/>
</dbReference>
<dbReference type="AlphaFoldDB" id="A0A1M4W707"/>
<gene>
    <name evidence="2" type="ORF">SAMN04487965_0619</name>
</gene>
<name>A0A1M4W707_9GAMM</name>
<reference evidence="3" key="1">
    <citation type="submission" date="2016-11" db="EMBL/GenBank/DDBJ databases">
        <authorList>
            <person name="Varghese N."/>
            <person name="Submissions S."/>
        </authorList>
    </citation>
    <scope>NUCLEOTIDE SEQUENCE [LARGE SCALE GENOMIC DNA]</scope>
    <source>
        <strain evidence="3">CGMCC 1.7063</strain>
    </source>
</reference>
<evidence type="ECO:0000259" key="1">
    <source>
        <dbReference type="Pfam" id="PF01370"/>
    </source>
</evidence>
<sequence length="308" mass="33664">MARWVVIGGTGYIGEALCRRLASDGQLVLSVSRAPNGPEGCDHRSLSLTPDGDFSSLFQTGDRVIYAAGLAGRSDCERSPGLARWLNSDCPTLLLRFAEAAGAESFTYLSSVKAVCPPQGRVADEDTGSPAKDVYGYSKWLGEQQLLSEQCRCRVNLVRPAAVYGCENENAQRGGKAGRWRGRLSILGRLAPVLPASGRRSVINLQDLVRAIVLLAEAEYCDRQVYIVAEPNYYDLAGIILALTGVHVRTSRRLTSLVLAPLRPLRGLSVVRALLELEQSELYSAARLRRALPWRAEERYSQFLQGVA</sequence>
<dbReference type="InterPro" id="IPR001509">
    <property type="entry name" value="Epimerase_deHydtase"/>
</dbReference>
<dbReference type="Gene3D" id="3.40.50.720">
    <property type="entry name" value="NAD(P)-binding Rossmann-like Domain"/>
    <property type="match status" value="1"/>
</dbReference>
<dbReference type="STRING" id="494016.SAMN04487965_0619"/>
<dbReference type="Proteomes" id="UP000184170">
    <property type="component" value="Unassembled WGS sequence"/>
</dbReference>
<dbReference type="InterPro" id="IPR036291">
    <property type="entry name" value="NAD(P)-bd_dom_sf"/>
</dbReference>
<dbReference type="InterPro" id="IPR051783">
    <property type="entry name" value="NAD(P)-dependent_oxidoreduct"/>
</dbReference>
<dbReference type="GO" id="GO:0005737">
    <property type="term" value="C:cytoplasm"/>
    <property type="evidence" value="ECO:0007669"/>
    <property type="project" value="TreeGrafter"/>
</dbReference>
<dbReference type="Pfam" id="PF01370">
    <property type="entry name" value="Epimerase"/>
    <property type="match status" value="1"/>
</dbReference>
<accession>A0A1M4W707</accession>
<feature type="domain" description="NAD-dependent epimerase/dehydratase" evidence="1">
    <location>
        <begin position="5"/>
        <end position="218"/>
    </location>
</feature>
<dbReference type="EMBL" id="FQVA01000001">
    <property type="protein sequence ID" value="SHE77051.1"/>
    <property type="molecule type" value="Genomic_DNA"/>
</dbReference>
<dbReference type="OrthoDB" id="9795415at2"/>
<evidence type="ECO:0000313" key="2">
    <source>
        <dbReference type="EMBL" id="SHE77051.1"/>
    </source>
</evidence>